<evidence type="ECO:0000256" key="3">
    <source>
        <dbReference type="ARBA" id="ARBA00023204"/>
    </source>
</evidence>
<dbReference type="Proteomes" id="UP000327013">
    <property type="component" value="Unassembled WGS sequence"/>
</dbReference>
<dbReference type="InterPro" id="IPR022043">
    <property type="entry name" value="CAF1A_DD"/>
</dbReference>
<comment type="subcellular location">
    <subcellularLocation>
        <location evidence="1">Nucleus</location>
    </subcellularLocation>
</comment>
<dbReference type="GO" id="GO:0033186">
    <property type="term" value="C:CAF-1 complex"/>
    <property type="evidence" value="ECO:0007669"/>
    <property type="project" value="TreeGrafter"/>
</dbReference>
<evidence type="ECO:0000313" key="8">
    <source>
        <dbReference type="EMBL" id="KAB8360641.1"/>
    </source>
</evidence>
<dbReference type="Pfam" id="PF21796">
    <property type="entry name" value="Cac1_C"/>
    <property type="match status" value="1"/>
</dbReference>
<name>A0A5N6KY67_9ROSI</name>
<feature type="compositionally biased region" description="Low complexity" evidence="5">
    <location>
        <begin position="69"/>
        <end position="80"/>
    </location>
</feature>
<feature type="region of interest" description="Disordered" evidence="5">
    <location>
        <begin position="399"/>
        <end position="431"/>
    </location>
</feature>
<reference evidence="8 9" key="1">
    <citation type="submission" date="2019-06" db="EMBL/GenBank/DDBJ databases">
        <title>A chromosomal-level reference genome of Carpinus fangiana (Coryloideae, Betulaceae).</title>
        <authorList>
            <person name="Yang X."/>
            <person name="Wang Z."/>
            <person name="Zhang L."/>
            <person name="Hao G."/>
            <person name="Liu J."/>
            <person name="Yang Y."/>
        </authorList>
    </citation>
    <scope>NUCLEOTIDE SEQUENCE [LARGE SCALE GENOMIC DNA]</scope>
    <source>
        <strain evidence="8">Cfa_2016G</strain>
        <tissue evidence="8">Leaf</tissue>
    </source>
</reference>
<feature type="compositionally biased region" description="Basic and acidic residues" evidence="5">
    <location>
        <begin position="104"/>
        <end position="190"/>
    </location>
</feature>
<dbReference type="GO" id="GO:0005634">
    <property type="term" value="C:nucleus"/>
    <property type="evidence" value="ECO:0007669"/>
    <property type="project" value="UniProtKB-SubCell"/>
</dbReference>
<dbReference type="OrthoDB" id="79480at2759"/>
<protein>
    <recommendedName>
        <fullName evidence="10">Chromatin assembly factor 1 subunit p150 C-terminal domain-containing protein</fullName>
    </recommendedName>
</protein>
<evidence type="ECO:0000313" key="9">
    <source>
        <dbReference type="Proteomes" id="UP000327013"/>
    </source>
</evidence>
<evidence type="ECO:0000259" key="7">
    <source>
        <dbReference type="Pfam" id="PF21796"/>
    </source>
</evidence>
<keyword evidence="3" id="KW-0234">DNA repair</keyword>
<dbReference type="PANTHER" id="PTHR15272:SF0">
    <property type="entry name" value="CHROMATIN ASSEMBLY FACTOR 1 SUBUNIT A"/>
    <property type="match status" value="1"/>
</dbReference>
<feature type="region of interest" description="Disordered" evidence="5">
    <location>
        <begin position="1"/>
        <end position="211"/>
    </location>
</feature>
<keyword evidence="4" id="KW-0539">Nucleus</keyword>
<feature type="region of interest" description="Disordered" evidence="5">
    <location>
        <begin position="328"/>
        <end position="347"/>
    </location>
</feature>
<evidence type="ECO:0000256" key="2">
    <source>
        <dbReference type="ARBA" id="ARBA00022763"/>
    </source>
</evidence>
<sequence>MSMPSPPPMVQKRSHEDGPADEHSNVHLSIEDPRNANAIPVSPQSLNLGEKHAGSTLPNGSSRQPSPAPSTASALTSLTATPPPGLPLGTAATGEPPVKKRKLTAAEKEQQRVEKETRLREKEAKKAEREAEKALKDEERRVKNEEKEEKKRQRDLENHKKEQEKEEKRRQKDAEKQRLEEEKQKKERTQPKLGSFFVPSSKPATKTSTPQVLGVTAEIPASPSAAVEDVEVKPSANVLSPQKAKSDYERTFLPWQDPQHSRVAPISHFTWDQEAVEHIQSQFDKLQDSAQSLDLTSRRLRDIFDLFPDELAPRGFVMHLTEHVMRELEGSSEHPLQPSDSTSSLRKPLEVLHSIPIKYLLFDEDVRPPYVGTNTKIRTRADAVQLARNPFKKARDELDYDYDSEAEWEEPEEGEDLDSEGESDSGSEAADEMDDFLDDEDAADGSRPKKRLVAGDMEPIVSGVCFEDERGKCVPVPEAAGFDLASLRLEPLFENATFPIDPFTYTSLVDEPIKSNDGGAMDPPRLPLQPKSNLPLNSFFPSSPSALKPGPKPGPKPLKPARAPSRVLSGEELERFKDAVNGSDLAKVPLLGVLKSQFRKTPNDVLKDTLEAFAQRVGQKRDDKKWVIVEQNTAGY</sequence>
<dbReference type="Pfam" id="PF12253">
    <property type="entry name" value="CAF1A_dimeriz"/>
    <property type="match status" value="1"/>
</dbReference>
<dbReference type="GO" id="GO:0006281">
    <property type="term" value="P:DNA repair"/>
    <property type="evidence" value="ECO:0007669"/>
    <property type="project" value="UniProtKB-KW"/>
</dbReference>
<feature type="compositionally biased region" description="Basic and acidic residues" evidence="5">
    <location>
        <begin position="13"/>
        <end position="34"/>
    </location>
</feature>
<evidence type="ECO:0000256" key="4">
    <source>
        <dbReference type="ARBA" id="ARBA00023242"/>
    </source>
</evidence>
<dbReference type="InterPro" id="IPR048800">
    <property type="entry name" value="Cac1-like_C"/>
</dbReference>
<organism evidence="8 9">
    <name type="scientific">Carpinus fangiana</name>
    <dbReference type="NCBI Taxonomy" id="176857"/>
    <lineage>
        <taxon>Eukaryota</taxon>
        <taxon>Viridiplantae</taxon>
        <taxon>Streptophyta</taxon>
        <taxon>Embryophyta</taxon>
        <taxon>Tracheophyta</taxon>
        <taxon>Spermatophyta</taxon>
        <taxon>Magnoliopsida</taxon>
        <taxon>eudicotyledons</taxon>
        <taxon>Gunneridae</taxon>
        <taxon>Pentapetalae</taxon>
        <taxon>rosids</taxon>
        <taxon>fabids</taxon>
        <taxon>Fagales</taxon>
        <taxon>Betulaceae</taxon>
        <taxon>Carpinus</taxon>
    </lineage>
</organism>
<proteinExistence type="predicted"/>
<dbReference type="EMBL" id="VIBQ01000017">
    <property type="protein sequence ID" value="KAB8360641.1"/>
    <property type="molecule type" value="Genomic_DNA"/>
</dbReference>
<feature type="domain" description="Chromatin assembly factor 1 subunit Cac1-like C-terminal" evidence="7">
    <location>
        <begin position="573"/>
        <end position="628"/>
    </location>
</feature>
<evidence type="ECO:0008006" key="10">
    <source>
        <dbReference type="Google" id="ProtNLM"/>
    </source>
</evidence>
<feature type="compositionally biased region" description="Low complexity" evidence="5">
    <location>
        <begin position="532"/>
        <end position="549"/>
    </location>
</feature>
<dbReference type="GO" id="GO:0006334">
    <property type="term" value="P:nucleosome assembly"/>
    <property type="evidence" value="ECO:0007669"/>
    <property type="project" value="TreeGrafter"/>
</dbReference>
<keyword evidence="2" id="KW-0227">DNA damage</keyword>
<dbReference type="AlphaFoldDB" id="A0A5N6KY67"/>
<accession>A0A5N6KY67</accession>
<feature type="domain" description="Chromatin assembly factor 1 subunit A dimerization" evidence="6">
    <location>
        <begin position="358"/>
        <end position="432"/>
    </location>
</feature>
<keyword evidence="9" id="KW-1185">Reference proteome</keyword>
<gene>
    <name evidence="8" type="ORF">FH972_024379</name>
</gene>
<comment type="caution">
    <text evidence="8">The sequence shown here is derived from an EMBL/GenBank/DDBJ whole genome shotgun (WGS) entry which is preliminary data.</text>
</comment>
<dbReference type="PANTHER" id="PTHR15272">
    <property type="entry name" value="CHROMATIN ASSEMBLY FACTOR 1 SUBUNIT A CAF-1 SUBUNIT A"/>
    <property type="match status" value="1"/>
</dbReference>
<feature type="compositionally biased region" description="Polar residues" evidence="5">
    <location>
        <begin position="202"/>
        <end position="211"/>
    </location>
</feature>
<evidence type="ECO:0000259" key="6">
    <source>
        <dbReference type="Pfam" id="PF12253"/>
    </source>
</evidence>
<evidence type="ECO:0000256" key="1">
    <source>
        <dbReference type="ARBA" id="ARBA00004123"/>
    </source>
</evidence>
<feature type="region of interest" description="Disordered" evidence="5">
    <location>
        <begin position="514"/>
        <end position="567"/>
    </location>
</feature>
<evidence type="ECO:0000256" key="5">
    <source>
        <dbReference type="SAM" id="MobiDB-lite"/>
    </source>
</evidence>